<dbReference type="GO" id="GO:0004029">
    <property type="term" value="F:aldehyde dehydrogenase (NAD+) activity"/>
    <property type="evidence" value="ECO:0007669"/>
    <property type="project" value="TreeGrafter"/>
</dbReference>
<dbReference type="OrthoDB" id="596910at2"/>
<name>A0A1V9EXT4_9BACT</name>
<organism evidence="2 3">
    <name type="scientific">Niastella yeongjuensis</name>
    <dbReference type="NCBI Taxonomy" id="354355"/>
    <lineage>
        <taxon>Bacteria</taxon>
        <taxon>Pseudomonadati</taxon>
        <taxon>Bacteroidota</taxon>
        <taxon>Chitinophagia</taxon>
        <taxon>Chitinophagales</taxon>
        <taxon>Chitinophagaceae</taxon>
        <taxon>Niastella</taxon>
    </lineage>
</organism>
<dbReference type="PANTHER" id="PTHR48079">
    <property type="entry name" value="PROTEIN YEEZ"/>
    <property type="match status" value="1"/>
</dbReference>
<evidence type="ECO:0000313" key="2">
    <source>
        <dbReference type="EMBL" id="OQP50714.1"/>
    </source>
</evidence>
<dbReference type="Proteomes" id="UP000192610">
    <property type="component" value="Unassembled WGS sequence"/>
</dbReference>
<accession>A0A1V9EXT4</accession>
<dbReference type="AlphaFoldDB" id="A0A1V9EXT4"/>
<evidence type="ECO:0000313" key="3">
    <source>
        <dbReference type="Proteomes" id="UP000192610"/>
    </source>
</evidence>
<dbReference type="Gene3D" id="3.40.50.720">
    <property type="entry name" value="NAD(P)-binding Rossmann-like Domain"/>
    <property type="match status" value="1"/>
</dbReference>
<dbReference type="GO" id="GO:0005737">
    <property type="term" value="C:cytoplasm"/>
    <property type="evidence" value="ECO:0007669"/>
    <property type="project" value="TreeGrafter"/>
</dbReference>
<dbReference type="STRING" id="354355.SAMN05660816_00459"/>
<keyword evidence="3" id="KW-1185">Reference proteome</keyword>
<proteinExistence type="predicted"/>
<dbReference type="RefSeq" id="WP_081199048.1">
    <property type="nucleotide sequence ID" value="NZ_FOCZ01000001.1"/>
</dbReference>
<comment type="caution">
    <text evidence="2">The sequence shown here is derived from an EMBL/GenBank/DDBJ whole genome shotgun (WGS) entry which is preliminary data.</text>
</comment>
<feature type="domain" description="NAD-dependent epimerase/dehydratase" evidence="1">
    <location>
        <begin position="5"/>
        <end position="225"/>
    </location>
</feature>
<evidence type="ECO:0000259" key="1">
    <source>
        <dbReference type="Pfam" id="PF01370"/>
    </source>
</evidence>
<dbReference type="EMBL" id="LVXG01000012">
    <property type="protein sequence ID" value="OQP50714.1"/>
    <property type="molecule type" value="Genomic_DNA"/>
</dbReference>
<dbReference type="Pfam" id="PF01370">
    <property type="entry name" value="Epimerase"/>
    <property type="match status" value="1"/>
</dbReference>
<dbReference type="InterPro" id="IPR036291">
    <property type="entry name" value="NAD(P)-bd_dom_sf"/>
</dbReference>
<gene>
    <name evidence="2" type="ORF">A4H97_02425</name>
</gene>
<sequence>MLTKILVTGGTGFIGAYIIKELVEKGYAVRAIRHSRETPFFIPAHINNKVEWVPGDVLDVVSLDEAMEGIDAVVHAAAKVSFHGADRRTINKINVEGTANVVNIALEKEVKRFVHISSVGAIGRTASGETVTEEKKWLPGKLHTTYAISKYHAELEVWRGAAEGLNMVIVNPSTVLGYGDWNTSSCAIFKNVYREFPWFTKGINGFVAVTDVARAAVLLMESEASSERFIVNGDNWTFQQLFNTIADGLGKKHPNKEATPFLGNVAWRMEKLKAMMSGKKPLLTRESARIAQSITYFDNSKLLKSLPGFSFTPLEKAIKKDCQQYLAHLQPL</sequence>
<protein>
    <submittedName>
        <fullName evidence="2">3-beta hydroxysteroid dehydrogenase</fullName>
    </submittedName>
</protein>
<dbReference type="SUPFAM" id="SSF51735">
    <property type="entry name" value="NAD(P)-binding Rossmann-fold domains"/>
    <property type="match status" value="1"/>
</dbReference>
<reference evidence="3" key="1">
    <citation type="submission" date="2016-04" db="EMBL/GenBank/DDBJ databases">
        <authorList>
            <person name="Chen L."/>
            <person name="Zhuang W."/>
            <person name="Wang G."/>
        </authorList>
    </citation>
    <scope>NUCLEOTIDE SEQUENCE [LARGE SCALE GENOMIC DNA]</scope>
    <source>
        <strain evidence="3">17621</strain>
    </source>
</reference>
<dbReference type="InterPro" id="IPR001509">
    <property type="entry name" value="Epimerase_deHydtase"/>
</dbReference>
<dbReference type="InterPro" id="IPR051783">
    <property type="entry name" value="NAD(P)-dependent_oxidoreduct"/>
</dbReference>
<dbReference type="PANTHER" id="PTHR48079:SF6">
    <property type="entry name" value="NAD(P)-BINDING DOMAIN-CONTAINING PROTEIN-RELATED"/>
    <property type="match status" value="1"/>
</dbReference>